<dbReference type="KEGG" id="ssl:SS1G_11786"/>
<sequence>MVAVLSDFQPEESVAVLGAGRVGLMAVYSGELRGARNLFVLDSVKERLQAAERIGCVAVDFTECDAVEN</sequence>
<dbReference type="RefSeq" id="XP_001586757.1">
    <property type="nucleotide sequence ID" value="XM_001586707.1"/>
</dbReference>
<name>A0A1D9QHK5_SCLS1</name>
<dbReference type="SUPFAM" id="SSF51735">
    <property type="entry name" value="NAD(P)-binding Rossmann-fold domains"/>
    <property type="match status" value="1"/>
</dbReference>
<evidence type="ECO:0000256" key="4">
    <source>
        <dbReference type="ARBA" id="ARBA00022833"/>
    </source>
</evidence>
<proteinExistence type="inferred from homology"/>
<dbReference type="PANTHER" id="PTHR42813">
    <property type="entry name" value="ZINC-TYPE ALCOHOL DEHYDROGENASE-LIKE"/>
    <property type="match status" value="1"/>
</dbReference>
<dbReference type="OrthoDB" id="3941538at2759"/>
<dbReference type="GO" id="GO:0046872">
    <property type="term" value="F:metal ion binding"/>
    <property type="evidence" value="ECO:0007669"/>
    <property type="project" value="UniProtKB-KW"/>
</dbReference>
<evidence type="ECO:0000256" key="5">
    <source>
        <dbReference type="ARBA" id="ARBA00023027"/>
    </source>
</evidence>
<comment type="similarity">
    <text evidence="2">Belongs to the zinc-containing alcohol dehydrogenase family.</text>
</comment>
<evidence type="ECO:0008006" key="8">
    <source>
        <dbReference type="Google" id="ProtNLM"/>
    </source>
</evidence>
<evidence type="ECO:0000256" key="1">
    <source>
        <dbReference type="ARBA" id="ARBA00001947"/>
    </source>
</evidence>
<comment type="cofactor">
    <cofactor evidence="1">
        <name>Zn(2+)</name>
        <dbReference type="ChEBI" id="CHEBI:29105"/>
    </cofactor>
</comment>
<evidence type="ECO:0000256" key="3">
    <source>
        <dbReference type="ARBA" id="ARBA00022723"/>
    </source>
</evidence>
<keyword evidence="3" id="KW-0479">Metal-binding</keyword>
<evidence type="ECO:0000313" key="6">
    <source>
        <dbReference type="EMBL" id="APA14381.1"/>
    </source>
</evidence>
<dbReference type="PANTHER" id="PTHR42813:SF3">
    <property type="entry name" value="GLUTATHIONE-INDEPENDENT FORMALDEHYDE DEHYDROGENASE"/>
    <property type="match status" value="1"/>
</dbReference>
<dbReference type="AlphaFoldDB" id="A0A1D9QHK5"/>
<evidence type="ECO:0000256" key="2">
    <source>
        <dbReference type="ARBA" id="ARBA00008072"/>
    </source>
</evidence>
<gene>
    <name evidence="6" type="ORF">sscle_12g091510</name>
</gene>
<reference evidence="7" key="1">
    <citation type="journal article" date="2017" name="Genome Biol. Evol.">
        <title>The complete genome sequence of the phytopathogenic fungus Sclerotinia sclerotiorum reveals insights into the genome architecture of broad host range pathogens.</title>
        <authorList>
            <person name="Derbyshire M."/>
            <person name="Denton-Giles M."/>
            <person name="Hegedus D."/>
            <person name="Seifbarghy S."/>
            <person name="Rollins J."/>
            <person name="van Kan J."/>
            <person name="Seidl M.F."/>
            <person name="Faino L."/>
            <person name="Mbengue M."/>
            <person name="Navaud O."/>
            <person name="Raffaele S."/>
            <person name="Hammond-Kosack K."/>
            <person name="Heard S."/>
            <person name="Oliver R."/>
        </authorList>
    </citation>
    <scope>NUCLEOTIDE SEQUENCE [LARGE SCALE GENOMIC DNA]</scope>
    <source>
        <strain evidence="7">ATCC 18683 / 1980 / Ss-1</strain>
    </source>
</reference>
<keyword evidence="4" id="KW-0862">Zinc</keyword>
<dbReference type="InterPro" id="IPR036291">
    <property type="entry name" value="NAD(P)-bd_dom_sf"/>
</dbReference>
<accession>A0A1D9QHK5</accession>
<dbReference type="Proteomes" id="UP000177798">
    <property type="component" value="Chromosome 12"/>
</dbReference>
<protein>
    <recommendedName>
        <fullName evidence="8">Alcohol dehydrogenase-like C-terminal domain-containing protein</fullName>
    </recommendedName>
</protein>
<dbReference type="VEuPathDB" id="FungiDB:sscle_12g091510"/>
<organism evidence="6 7">
    <name type="scientific">Sclerotinia sclerotiorum (strain ATCC 18683 / 1980 / Ss-1)</name>
    <name type="common">White mold</name>
    <name type="synonym">Whetzelinia sclerotiorum</name>
    <dbReference type="NCBI Taxonomy" id="665079"/>
    <lineage>
        <taxon>Eukaryota</taxon>
        <taxon>Fungi</taxon>
        <taxon>Dikarya</taxon>
        <taxon>Ascomycota</taxon>
        <taxon>Pezizomycotina</taxon>
        <taxon>Leotiomycetes</taxon>
        <taxon>Helotiales</taxon>
        <taxon>Sclerotiniaceae</taxon>
        <taxon>Sclerotinia</taxon>
    </lineage>
</organism>
<dbReference type="Gene3D" id="3.40.50.720">
    <property type="entry name" value="NAD(P)-binding Rossmann-like Domain"/>
    <property type="match status" value="1"/>
</dbReference>
<evidence type="ECO:0000313" key="7">
    <source>
        <dbReference type="Proteomes" id="UP000177798"/>
    </source>
</evidence>
<keyword evidence="5" id="KW-0520">NAD</keyword>
<dbReference type="EMBL" id="CP017825">
    <property type="protein sequence ID" value="APA14381.1"/>
    <property type="molecule type" value="Genomic_DNA"/>
</dbReference>